<protein>
    <recommendedName>
        <fullName evidence="2">C2 domain-containing protein</fullName>
    </recommendedName>
</protein>
<gene>
    <name evidence="3" type="ORF">LARSCL_LOCUS8343</name>
</gene>
<dbReference type="GO" id="GO:0005509">
    <property type="term" value="F:calcium ion binding"/>
    <property type="evidence" value="ECO:0007669"/>
    <property type="project" value="TreeGrafter"/>
</dbReference>
<dbReference type="AlphaFoldDB" id="A0AAV1ZVN3"/>
<dbReference type="PRINTS" id="PR00399">
    <property type="entry name" value="SYNAPTOTAGMN"/>
</dbReference>
<dbReference type="GO" id="GO:0000149">
    <property type="term" value="F:SNARE binding"/>
    <property type="evidence" value="ECO:0007669"/>
    <property type="project" value="TreeGrafter"/>
</dbReference>
<dbReference type="SMART" id="SM00239">
    <property type="entry name" value="C2"/>
    <property type="match status" value="2"/>
</dbReference>
<dbReference type="Pfam" id="PF00168">
    <property type="entry name" value="C2"/>
    <property type="match status" value="2"/>
</dbReference>
<keyword evidence="1" id="KW-0677">Repeat</keyword>
<feature type="domain" description="C2" evidence="2">
    <location>
        <begin position="165"/>
        <end position="285"/>
    </location>
</feature>
<dbReference type="InterPro" id="IPR001565">
    <property type="entry name" value="Synaptotagmin"/>
</dbReference>
<accession>A0AAV1ZVN3</accession>
<dbReference type="InterPro" id="IPR000008">
    <property type="entry name" value="C2_dom"/>
</dbReference>
<dbReference type="GO" id="GO:0048488">
    <property type="term" value="P:synaptic vesicle endocytosis"/>
    <property type="evidence" value="ECO:0007669"/>
    <property type="project" value="TreeGrafter"/>
</dbReference>
<dbReference type="PANTHER" id="PTHR10024">
    <property type="entry name" value="SYNAPTOTAGMIN"/>
    <property type="match status" value="1"/>
</dbReference>
<evidence type="ECO:0000256" key="1">
    <source>
        <dbReference type="ARBA" id="ARBA00022737"/>
    </source>
</evidence>
<dbReference type="FunFam" id="2.60.40.150:FF:000080">
    <property type="entry name" value="Putative synaptotagmin-12"/>
    <property type="match status" value="1"/>
</dbReference>
<name>A0AAV1ZVN3_9ARAC</name>
<feature type="domain" description="C2" evidence="2">
    <location>
        <begin position="296"/>
        <end position="429"/>
    </location>
</feature>
<dbReference type="GO" id="GO:0005544">
    <property type="term" value="F:calcium-dependent phospholipid binding"/>
    <property type="evidence" value="ECO:0007669"/>
    <property type="project" value="TreeGrafter"/>
</dbReference>
<evidence type="ECO:0000313" key="4">
    <source>
        <dbReference type="Proteomes" id="UP001497382"/>
    </source>
</evidence>
<dbReference type="EMBL" id="CAXIEN010000088">
    <property type="protein sequence ID" value="CAL1275884.1"/>
    <property type="molecule type" value="Genomic_DNA"/>
</dbReference>
<dbReference type="SUPFAM" id="SSF49562">
    <property type="entry name" value="C2 domain (Calcium/lipid-binding domain, CaLB)"/>
    <property type="match status" value="2"/>
</dbReference>
<dbReference type="Proteomes" id="UP001497382">
    <property type="component" value="Unassembled WGS sequence"/>
</dbReference>
<evidence type="ECO:0000259" key="2">
    <source>
        <dbReference type="PROSITE" id="PS50004"/>
    </source>
</evidence>
<dbReference type="GO" id="GO:0048791">
    <property type="term" value="P:calcium ion-regulated exocytosis of neurotransmitter"/>
    <property type="evidence" value="ECO:0007669"/>
    <property type="project" value="TreeGrafter"/>
</dbReference>
<dbReference type="GO" id="GO:0030276">
    <property type="term" value="F:clathrin binding"/>
    <property type="evidence" value="ECO:0007669"/>
    <property type="project" value="TreeGrafter"/>
</dbReference>
<dbReference type="PANTHER" id="PTHR10024:SF252">
    <property type="entry name" value="SYNAPTOTAGMIN-12"/>
    <property type="match status" value="1"/>
</dbReference>
<reference evidence="3 4" key="1">
    <citation type="submission" date="2024-04" db="EMBL/GenBank/DDBJ databases">
        <authorList>
            <person name="Rising A."/>
            <person name="Reimegard J."/>
            <person name="Sonavane S."/>
            <person name="Akerstrom W."/>
            <person name="Nylinder S."/>
            <person name="Hedman E."/>
            <person name="Kallberg Y."/>
        </authorList>
    </citation>
    <scope>NUCLEOTIDE SEQUENCE [LARGE SCALE GENOMIC DNA]</scope>
</reference>
<proteinExistence type="predicted"/>
<comment type="caution">
    <text evidence="3">The sequence shown here is derived from an EMBL/GenBank/DDBJ whole genome shotgun (WGS) entry which is preliminary data.</text>
</comment>
<sequence>MDDWAVALILIGVSLLVTAGLVGMCRMLGGWTYLFAFVTGNKEERTQLASHEELGSNGYIAYPPRSDPSRPPFIPQQTFSNSLKSVEVQGVPSHAVPAIPPPPATEHHSRRFSLDVARRASLDTDLPDILSVEGGSNAKLQRAMSCDSVCSDTSVVLDTLESPQNNGELQVSLEYSSKTEELIVMVVKARNLIAFESSAAKVDSYIRVSLIPDESSIMQTALHRDNISPVYNERFVFNAPKTTLQERTLQCIAYTCDKSSNTMLGQSELKLSSIDLRDSVYNAWLPLVDTRKKPIGCGELLFSLSYLPTAERLTVVLVKARNLVWTDGKESADPFVKIYLLQKGKKISKKKTSVKKGDINPVFNEAMIFSVPAAALQNIQLRLTLAEYQAEGKTPAVGHIFVGPNCSGKSLSHWNQMISAPRKPIAMWHPLKKRDG</sequence>
<dbReference type="GO" id="GO:0098793">
    <property type="term" value="C:presynapse"/>
    <property type="evidence" value="ECO:0007669"/>
    <property type="project" value="GOC"/>
</dbReference>
<evidence type="ECO:0000313" key="3">
    <source>
        <dbReference type="EMBL" id="CAL1275884.1"/>
    </source>
</evidence>
<dbReference type="PROSITE" id="PS50004">
    <property type="entry name" value="C2"/>
    <property type="match status" value="2"/>
</dbReference>
<dbReference type="GO" id="GO:0001786">
    <property type="term" value="F:phosphatidylserine binding"/>
    <property type="evidence" value="ECO:0007669"/>
    <property type="project" value="TreeGrafter"/>
</dbReference>
<dbReference type="GO" id="GO:0070382">
    <property type="term" value="C:exocytic vesicle"/>
    <property type="evidence" value="ECO:0007669"/>
    <property type="project" value="TreeGrafter"/>
</dbReference>
<dbReference type="Gene3D" id="2.60.40.150">
    <property type="entry name" value="C2 domain"/>
    <property type="match status" value="2"/>
</dbReference>
<dbReference type="GO" id="GO:0005886">
    <property type="term" value="C:plasma membrane"/>
    <property type="evidence" value="ECO:0007669"/>
    <property type="project" value="TreeGrafter"/>
</dbReference>
<dbReference type="InterPro" id="IPR035892">
    <property type="entry name" value="C2_domain_sf"/>
</dbReference>
<organism evidence="3 4">
    <name type="scientific">Larinioides sclopetarius</name>
    <dbReference type="NCBI Taxonomy" id="280406"/>
    <lineage>
        <taxon>Eukaryota</taxon>
        <taxon>Metazoa</taxon>
        <taxon>Ecdysozoa</taxon>
        <taxon>Arthropoda</taxon>
        <taxon>Chelicerata</taxon>
        <taxon>Arachnida</taxon>
        <taxon>Araneae</taxon>
        <taxon>Araneomorphae</taxon>
        <taxon>Entelegynae</taxon>
        <taxon>Araneoidea</taxon>
        <taxon>Araneidae</taxon>
        <taxon>Larinioides</taxon>
    </lineage>
</organism>
<keyword evidence="4" id="KW-1185">Reference proteome</keyword>